<evidence type="ECO:0000313" key="7">
    <source>
        <dbReference type="EMBL" id="SVA73842.1"/>
    </source>
</evidence>
<evidence type="ECO:0000256" key="4">
    <source>
        <dbReference type="ARBA" id="ARBA00022842"/>
    </source>
</evidence>
<dbReference type="PROSITE" id="PS00909">
    <property type="entry name" value="MR_MLE_2"/>
    <property type="match status" value="1"/>
</dbReference>
<dbReference type="GO" id="GO:0046872">
    <property type="term" value="F:metal ion binding"/>
    <property type="evidence" value="ECO:0007669"/>
    <property type="project" value="UniProtKB-KW"/>
</dbReference>
<evidence type="ECO:0000256" key="2">
    <source>
        <dbReference type="ARBA" id="ARBA00008031"/>
    </source>
</evidence>
<dbReference type="InterPro" id="IPR029017">
    <property type="entry name" value="Enolase-like_N"/>
</dbReference>
<dbReference type="InterPro" id="IPR036849">
    <property type="entry name" value="Enolase-like_C_sf"/>
</dbReference>
<keyword evidence="3" id="KW-0479">Metal-binding</keyword>
<dbReference type="SUPFAM" id="SSF54826">
    <property type="entry name" value="Enolase N-terminal domain-like"/>
    <property type="match status" value="1"/>
</dbReference>
<accession>A0A381YB52</accession>
<dbReference type="PANTHER" id="PTHR48080">
    <property type="entry name" value="D-GALACTONATE DEHYDRATASE-RELATED"/>
    <property type="match status" value="1"/>
</dbReference>
<keyword evidence="5" id="KW-0413">Isomerase</keyword>
<dbReference type="SMART" id="SM00922">
    <property type="entry name" value="MR_MLE"/>
    <property type="match status" value="1"/>
</dbReference>
<evidence type="ECO:0000259" key="6">
    <source>
        <dbReference type="SMART" id="SM00922"/>
    </source>
</evidence>
<dbReference type="SFLD" id="SFLDF00010">
    <property type="entry name" value="dipeptide_epimerase"/>
    <property type="match status" value="1"/>
</dbReference>
<reference evidence="7" key="1">
    <citation type="submission" date="2018-05" db="EMBL/GenBank/DDBJ databases">
        <authorList>
            <person name="Lanie J.A."/>
            <person name="Ng W.-L."/>
            <person name="Kazmierczak K.M."/>
            <person name="Andrzejewski T.M."/>
            <person name="Davidsen T.M."/>
            <person name="Wayne K.J."/>
            <person name="Tettelin H."/>
            <person name="Glass J.I."/>
            <person name="Rusch D."/>
            <person name="Podicherti R."/>
            <person name="Tsui H.-C.T."/>
            <person name="Winkler M.E."/>
        </authorList>
    </citation>
    <scope>NUCLEOTIDE SEQUENCE</scope>
</reference>
<proteinExistence type="inferred from homology"/>
<dbReference type="SUPFAM" id="SSF51604">
    <property type="entry name" value="Enolase C-terminal domain-like"/>
    <property type="match status" value="1"/>
</dbReference>
<dbReference type="Gene3D" id="3.30.390.10">
    <property type="entry name" value="Enolase-like, N-terminal domain"/>
    <property type="match status" value="1"/>
</dbReference>
<dbReference type="Pfam" id="PF13378">
    <property type="entry name" value="MR_MLE_C"/>
    <property type="match status" value="1"/>
</dbReference>
<sequence>MNRKLTVVNQNWPLKKTFTISRGKKDSVDLIFLEIQENNNIGRGESVPYLRYGESVEGVIDEIESIRLEIEDGLNREELNLLQKPGAARNAIDCALWDLESKKSGVPAWKCVNNFQSVPLQIALTVSMASPLEMADEAKSYGPCDLLKIKVGSEKVIESLQEIRKVAPKTKIIVDANEAWSIEQLKSWQSELVELKISLVEQPLPAELDHLLTSFDHLVPICADESCHTKEDILRISDMYDFINIKLDKTGGLTEALKTKQEAEKYDLGIMIGCMVSTSLSMAPAILLTKDVDFIDLDGPTFLHEDRQPSILGELGIIYPALPELWG</sequence>
<gene>
    <name evidence="7" type="ORF">METZ01_LOCUS126696</name>
</gene>
<dbReference type="SFLD" id="SFLDG00180">
    <property type="entry name" value="muconate_cycloisomerase"/>
    <property type="match status" value="1"/>
</dbReference>
<evidence type="ECO:0000256" key="3">
    <source>
        <dbReference type="ARBA" id="ARBA00022723"/>
    </source>
</evidence>
<comment type="similarity">
    <text evidence="2">Belongs to the mandelate racemase/muconate lactonizing enzyme family.</text>
</comment>
<dbReference type="GO" id="GO:0016855">
    <property type="term" value="F:racemase and epimerase activity, acting on amino acids and derivatives"/>
    <property type="evidence" value="ECO:0007669"/>
    <property type="project" value="InterPro"/>
</dbReference>
<dbReference type="EMBL" id="UINC01017730">
    <property type="protein sequence ID" value="SVA73842.1"/>
    <property type="molecule type" value="Genomic_DNA"/>
</dbReference>
<keyword evidence="4" id="KW-0460">Magnesium</keyword>
<dbReference type="InterPro" id="IPR018110">
    <property type="entry name" value="Mandel_Rmase/mucon_lact_enz_CS"/>
</dbReference>
<evidence type="ECO:0000256" key="5">
    <source>
        <dbReference type="ARBA" id="ARBA00023235"/>
    </source>
</evidence>
<dbReference type="InterPro" id="IPR034603">
    <property type="entry name" value="Dipeptide_epimerase"/>
</dbReference>
<name>A0A381YB52_9ZZZZ</name>
<dbReference type="PANTHER" id="PTHR48080:SF3">
    <property type="entry name" value="ENOLASE SUPERFAMILY MEMBER DDB_G0284701"/>
    <property type="match status" value="1"/>
</dbReference>
<feature type="domain" description="Mandelate racemase/muconate lactonizing enzyme C-terminal" evidence="6">
    <location>
        <begin position="131"/>
        <end position="222"/>
    </location>
</feature>
<dbReference type="InterPro" id="IPR013341">
    <property type="entry name" value="Mandelate_racemase_N_dom"/>
</dbReference>
<dbReference type="CDD" id="cd03319">
    <property type="entry name" value="L-Ala-DL-Glu_epimerase"/>
    <property type="match status" value="1"/>
</dbReference>
<comment type="cofactor">
    <cofactor evidence="1">
        <name>Mg(2+)</name>
        <dbReference type="ChEBI" id="CHEBI:18420"/>
    </cofactor>
</comment>
<dbReference type="GO" id="GO:0009063">
    <property type="term" value="P:amino acid catabolic process"/>
    <property type="evidence" value="ECO:0007669"/>
    <property type="project" value="InterPro"/>
</dbReference>
<dbReference type="Pfam" id="PF02746">
    <property type="entry name" value="MR_MLE_N"/>
    <property type="match status" value="1"/>
</dbReference>
<dbReference type="InterPro" id="IPR034593">
    <property type="entry name" value="DgoD-like"/>
</dbReference>
<dbReference type="SFLD" id="SFLDS00001">
    <property type="entry name" value="Enolase"/>
    <property type="match status" value="1"/>
</dbReference>
<protein>
    <recommendedName>
        <fullName evidence="6">Mandelate racemase/muconate lactonizing enzyme C-terminal domain-containing protein</fullName>
    </recommendedName>
</protein>
<dbReference type="Gene3D" id="3.20.20.120">
    <property type="entry name" value="Enolase-like C-terminal domain"/>
    <property type="match status" value="1"/>
</dbReference>
<dbReference type="InterPro" id="IPR013342">
    <property type="entry name" value="Mandelate_racemase_C"/>
</dbReference>
<dbReference type="NCBIfam" id="NF042940">
    <property type="entry name" value="racemase_DgcA"/>
    <property type="match status" value="1"/>
</dbReference>
<evidence type="ECO:0000256" key="1">
    <source>
        <dbReference type="ARBA" id="ARBA00001946"/>
    </source>
</evidence>
<dbReference type="AlphaFoldDB" id="A0A381YB52"/>
<organism evidence="7">
    <name type="scientific">marine metagenome</name>
    <dbReference type="NCBI Taxonomy" id="408172"/>
    <lineage>
        <taxon>unclassified sequences</taxon>
        <taxon>metagenomes</taxon>
        <taxon>ecological metagenomes</taxon>
    </lineage>
</organism>
<dbReference type="InterPro" id="IPR029065">
    <property type="entry name" value="Enolase_C-like"/>
</dbReference>